<gene>
    <name evidence="1" type="ORF">KBJ98_06790</name>
</gene>
<proteinExistence type="predicted"/>
<reference evidence="1 2" key="1">
    <citation type="submission" date="2021-04" db="EMBL/GenBank/DDBJ databases">
        <title>Description of novel Flavobacterium sp. F-328.</title>
        <authorList>
            <person name="Saticioglu I.B."/>
        </authorList>
    </citation>
    <scope>NUCLEOTIDE SEQUENCE [LARGE SCALE GENOMIC DNA]</scope>
    <source>
        <strain evidence="1 2">F-328</strain>
    </source>
</reference>
<evidence type="ECO:0000313" key="1">
    <source>
        <dbReference type="EMBL" id="MBQ0908404.1"/>
    </source>
</evidence>
<comment type="caution">
    <text evidence="1">The sequence shown here is derived from an EMBL/GenBank/DDBJ whole genome shotgun (WGS) entry which is preliminary data.</text>
</comment>
<dbReference type="SUPFAM" id="SSF53756">
    <property type="entry name" value="UDP-Glycosyltransferase/glycogen phosphorylase"/>
    <property type="match status" value="1"/>
</dbReference>
<dbReference type="RefSeq" id="WP_210788944.1">
    <property type="nucleotide sequence ID" value="NZ_JAGPXB010000004.1"/>
</dbReference>
<evidence type="ECO:0000313" key="2">
    <source>
        <dbReference type="Proteomes" id="UP000679008"/>
    </source>
</evidence>
<organism evidence="1 2">
    <name type="scientific">Flavobacterium erciyesense</name>
    <dbReference type="NCBI Taxonomy" id="2825842"/>
    <lineage>
        <taxon>Bacteria</taxon>
        <taxon>Pseudomonadati</taxon>
        <taxon>Bacteroidota</taxon>
        <taxon>Flavobacteriia</taxon>
        <taxon>Flavobacteriales</taxon>
        <taxon>Flavobacteriaceae</taxon>
        <taxon>Flavobacterium</taxon>
    </lineage>
</organism>
<name>A0ABS5D305_9FLAO</name>
<accession>A0ABS5D305</accession>
<sequence>MKILVIVDSINIEDSSGSKANVALITNLVAAGFDVFVYHYTQKFISLEGVSCYAIPEIKYSPLYFLSRMQRIISRNFKVNPAPFLEQLFGFSFTFYNDTRSITAALQQQKFQPDLVITLSKGASFRPHYSVLKLPQWHDKWMAYVHDPYPAHYYPRPYNWVESSHKAREAFFWAVSTKARYSAFPSLLLHEWMSSYFPDFAQTGVVIPHQNTKYVVQNTSFPSYFDVSKFNVLHAGNLMKQRSPEGLIAGFQLFLQHYPEAGKESRLLLLGPASDHTQLLESHQKRTPELYIHNGMISFDTVYLLQQSVSVNVILESKSEISPFLPAKFPHCVAANTAILSLAPYYSETKRLLGPDYAYWSEVDDVPKIAALLGELYLLWKQNPNQLLLNRSDLAEYLSVSYLKKTIENLEKNNQI</sequence>
<protein>
    <submittedName>
        <fullName evidence="1">UDP-glycosyltransferase</fullName>
    </submittedName>
</protein>
<dbReference type="Proteomes" id="UP000679008">
    <property type="component" value="Unassembled WGS sequence"/>
</dbReference>
<keyword evidence="2" id="KW-1185">Reference proteome</keyword>
<dbReference type="EMBL" id="JAGPXB010000004">
    <property type="protein sequence ID" value="MBQ0908404.1"/>
    <property type="molecule type" value="Genomic_DNA"/>
</dbReference>